<dbReference type="AlphaFoldDB" id="A0A0B6ZQD2"/>
<protein>
    <submittedName>
        <fullName evidence="1">Uncharacterized protein</fullName>
    </submittedName>
</protein>
<organism evidence="1">
    <name type="scientific">Arion vulgaris</name>
    <dbReference type="NCBI Taxonomy" id="1028688"/>
    <lineage>
        <taxon>Eukaryota</taxon>
        <taxon>Metazoa</taxon>
        <taxon>Spiralia</taxon>
        <taxon>Lophotrochozoa</taxon>
        <taxon>Mollusca</taxon>
        <taxon>Gastropoda</taxon>
        <taxon>Heterobranchia</taxon>
        <taxon>Euthyneura</taxon>
        <taxon>Panpulmonata</taxon>
        <taxon>Eupulmonata</taxon>
        <taxon>Stylommatophora</taxon>
        <taxon>Helicina</taxon>
        <taxon>Arionoidea</taxon>
        <taxon>Arionidae</taxon>
        <taxon>Arion</taxon>
    </lineage>
</organism>
<evidence type="ECO:0000313" key="1">
    <source>
        <dbReference type="EMBL" id="CEK70592.1"/>
    </source>
</evidence>
<gene>
    <name evidence="1" type="primary">ORF74818</name>
</gene>
<feature type="non-terminal residue" evidence="1">
    <location>
        <position position="1"/>
    </location>
</feature>
<reference evidence="1" key="1">
    <citation type="submission" date="2014-12" db="EMBL/GenBank/DDBJ databases">
        <title>Insight into the proteome of Arion vulgaris.</title>
        <authorList>
            <person name="Aradska J."/>
            <person name="Bulat T."/>
            <person name="Smidak R."/>
            <person name="Sarate P."/>
            <person name="Gangsoo J."/>
            <person name="Sialana F."/>
            <person name="Bilban M."/>
            <person name="Lubec G."/>
        </authorList>
    </citation>
    <scope>NUCLEOTIDE SEQUENCE</scope>
    <source>
        <tissue evidence="1">Skin</tissue>
    </source>
</reference>
<sequence length="68" mass="8027">SNFRQNTGHLITYIIQLGFYIRANSHKFCEALLQVISKSMIFSSNICKFSNSLLWTDDMFFHLCRQTF</sequence>
<proteinExistence type="predicted"/>
<name>A0A0B6ZQD2_9EUPU</name>
<dbReference type="EMBL" id="HACG01023727">
    <property type="protein sequence ID" value="CEK70592.1"/>
    <property type="molecule type" value="Transcribed_RNA"/>
</dbReference>
<accession>A0A0B6ZQD2</accession>